<keyword evidence="2" id="KW-1133">Transmembrane helix</keyword>
<gene>
    <name evidence="4" type="ORF">LJ751_09860</name>
</gene>
<evidence type="ECO:0000256" key="1">
    <source>
        <dbReference type="SAM" id="MobiDB-lite"/>
    </source>
</evidence>
<evidence type="ECO:0000256" key="3">
    <source>
        <dbReference type="SAM" id="SignalP"/>
    </source>
</evidence>
<feature type="chain" id="PRO_5040761459" description="Cell wall protein" evidence="3">
    <location>
        <begin position="39"/>
        <end position="305"/>
    </location>
</feature>
<feature type="transmembrane region" description="Helical" evidence="2">
    <location>
        <begin position="278"/>
        <end position="298"/>
    </location>
</feature>
<name>A0A9X1S745_9MICC</name>
<feature type="region of interest" description="Disordered" evidence="1">
    <location>
        <begin position="184"/>
        <end position="209"/>
    </location>
</feature>
<reference evidence="4" key="1">
    <citation type="submission" date="2021-10" db="EMBL/GenBank/DDBJ databases">
        <title>Novel species in genus Arthrobacter.</title>
        <authorList>
            <person name="Liu Y."/>
        </authorList>
    </citation>
    <scope>NUCLEOTIDE SEQUENCE</scope>
    <source>
        <strain evidence="4">Zg-Y809</strain>
    </source>
</reference>
<evidence type="ECO:0000313" key="4">
    <source>
        <dbReference type="EMBL" id="MCC3269667.1"/>
    </source>
</evidence>
<dbReference type="EMBL" id="JAJFZP010000007">
    <property type="protein sequence ID" value="MCC3269667.1"/>
    <property type="molecule type" value="Genomic_DNA"/>
</dbReference>
<sequence>MTRFTTPKAGWSRRLIAASAVGAVAAAGSLAGAPAAFAAKDYLEFSLDGTTYASSIPGPLFNEALQYIPGASSGTTIWVRNSSGEPARLSSAAFMSRSDPELSRLLGLTAGLKSELPSRTTLGAEGSCTDLSQAWDLDGGEEVELSLVVDLSTNAPNDTMNRSADFDMVFLLESEDAAPRTACAALAGSSQPPAGSESAPGNPAPTGTVASASELATLSGTGIPRLAAESNSIFPATLPERPADAGPSQAMGPAEQTPQAGIIPAGFQSTVEPIIRSLSGTLLIGMSVLFTAAVVLRLRNRSANE</sequence>
<dbReference type="RefSeq" id="WP_227908053.1">
    <property type="nucleotide sequence ID" value="NZ_CP095461.1"/>
</dbReference>
<evidence type="ECO:0000256" key="2">
    <source>
        <dbReference type="SAM" id="Phobius"/>
    </source>
</evidence>
<organism evidence="4 5">
    <name type="scientific">Arthrobacter gengyunqii</name>
    <dbReference type="NCBI Taxonomy" id="2886940"/>
    <lineage>
        <taxon>Bacteria</taxon>
        <taxon>Bacillati</taxon>
        <taxon>Actinomycetota</taxon>
        <taxon>Actinomycetes</taxon>
        <taxon>Micrococcales</taxon>
        <taxon>Micrococcaceae</taxon>
        <taxon>Arthrobacter</taxon>
    </lineage>
</organism>
<keyword evidence="2" id="KW-0472">Membrane</keyword>
<feature type="signal peptide" evidence="3">
    <location>
        <begin position="1"/>
        <end position="38"/>
    </location>
</feature>
<dbReference type="InterPro" id="IPR006311">
    <property type="entry name" value="TAT_signal"/>
</dbReference>
<proteinExistence type="predicted"/>
<dbReference type="PROSITE" id="PS51318">
    <property type="entry name" value="TAT"/>
    <property type="match status" value="1"/>
</dbReference>
<protein>
    <recommendedName>
        <fullName evidence="6">Cell wall protein</fullName>
    </recommendedName>
</protein>
<dbReference type="Proteomes" id="UP001139264">
    <property type="component" value="Unassembled WGS sequence"/>
</dbReference>
<evidence type="ECO:0008006" key="6">
    <source>
        <dbReference type="Google" id="ProtNLM"/>
    </source>
</evidence>
<accession>A0A9X1S745</accession>
<keyword evidence="3" id="KW-0732">Signal</keyword>
<comment type="caution">
    <text evidence="4">The sequence shown here is derived from an EMBL/GenBank/DDBJ whole genome shotgun (WGS) entry which is preliminary data.</text>
</comment>
<evidence type="ECO:0000313" key="5">
    <source>
        <dbReference type="Proteomes" id="UP001139264"/>
    </source>
</evidence>
<keyword evidence="2" id="KW-0812">Transmembrane</keyword>
<dbReference type="AlphaFoldDB" id="A0A9X1S745"/>